<gene>
    <name evidence="3" type="ORF">M9980_02170</name>
</gene>
<dbReference type="PANTHER" id="PTHR43767">
    <property type="entry name" value="LONG-CHAIN-FATTY-ACID--COA LIGASE"/>
    <property type="match status" value="1"/>
</dbReference>
<dbReference type="PROSITE" id="PS00455">
    <property type="entry name" value="AMP_BINDING"/>
    <property type="match status" value="1"/>
</dbReference>
<dbReference type="Pfam" id="PF00501">
    <property type="entry name" value="AMP-binding"/>
    <property type="match status" value="1"/>
</dbReference>
<dbReference type="InterPro" id="IPR025110">
    <property type="entry name" value="AMP-bd_C"/>
</dbReference>
<evidence type="ECO:0000313" key="4">
    <source>
        <dbReference type="Proteomes" id="UP001055580"/>
    </source>
</evidence>
<dbReference type="SUPFAM" id="SSF56801">
    <property type="entry name" value="Acetyl-CoA synthetase-like"/>
    <property type="match status" value="1"/>
</dbReference>
<dbReference type="Proteomes" id="UP001055580">
    <property type="component" value="Chromosome"/>
</dbReference>
<dbReference type="InterPro" id="IPR000873">
    <property type="entry name" value="AMP-dep_synth/lig_dom"/>
</dbReference>
<dbReference type="InterPro" id="IPR045851">
    <property type="entry name" value="AMP-bd_C_sf"/>
</dbReference>
<evidence type="ECO:0000313" key="3">
    <source>
        <dbReference type="EMBL" id="URW76060.1"/>
    </source>
</evidence>
<protein>
    <submittedName>
        <fullName evidence="3">Long-chain fatty acid--CoA ligase</fullName>
    </submittedName>
</protein>
<keyword evidence="3" id="KW-0436">Ligase</keyword>
<keyword evidence="4" id="KW-1185">Reference proteome</keyword>
<accession>A0ABY4TW02</accession>
<dbReference type="Pfam" id="PF13193">
    <property type="entry name" value="AMP-binding_C"/>
    <property type="match status" value="1"/>
</dbReference>
<dbReference type="InterPro" id="IPR020845">
    <property type="entry name" value="AMP-binding_CS"/>
</dbReference>
<dbReference type="RefSeq" id="WP_250752872.1">
    <property type="nucleotide sequence ID" value="NZ_CP098401.1"/>
</dbReference>
<dbReference type="Gene3D" id="3.30.300.30">
    <property type="match status" value="1"/>
</dbReference>
<sequence length="575" mass="61275">MSDSETAAPEPADPEAIWRSAFLHPGAWDRDFPPLSMVDLFDASATRAPDAPLIDFLGRRYSYGETQDGANRVACGLKALGYGRGDRIGLFLPNVPHYVAAYYGILKLGATVVNFSPLYTVDELAHQVADSGTRLLFTLSATALLPTAVKVLEQSALERLVVGSVAGALPATKSFFYRMFRKSEVAARPDDARITAFSALIANDGACVTPAIDPARDVALIQYTGGTTGVPKGAVLTHQNLSANARQVAALDPDPQTPDSVLGVLPFFHVFANTCVLNRTVCTGGEIVMLPRFEAGQVLAAIARTKPRALPGVPTMYQALLDHPKCGHTDFASLRYCISGGAPLSAELKSKFEAATGATVIEGYGLSESSGVVSCNPYAGPQHPGTIGQPLAATRVRLVDKEDPTRPPPVGEPGEIVLAGPQIMAGYWQRPDADAEVFVTDAAGTRWLRTGDVGTIDAEGFIRIVDRLKDMIAVGGFKVFPSQIEALLHHHPAVKEALVIGLPDTYRGEVPRAYVTLNDGFDDAGAALAAWLNPQLGKHERVDQVVVRLTMPKTMIGKLSRKDLLAEVMSEGEAA</sequence>
<dbReference type="CDD" id="cd05936">
    <property type="entry name" value="FC-FACS_FadD_like"/>
    <property type="match status" value="1"/>
</dbReference>
<dbReference type="GO" id="GO:0016874">
    <property type="term" value="F:ligase activity"/>
    <property type="evidence" value="ECO:0007669"/>
    <property type="project" value="UniProtKB-KW"/>
</dbReference>
<dbReference type="PANTHER" id="PTHR43767:SF12">
    <property type="entry name" value="AMP-DEPENDENT SYNTHETASE AND LIGASE"/>
    <property type="match status" value="1"/>
</dbReference>
<dbReference type="Gene3D" id="3.40.50.12780">
    <property type="entry name" value="N-terminal domain of ligase-like"/>
    <property type="match status" value="1"/>
</dbReference>
<feature type="domain" description="AMP-binding enzyme C-terminal" evidence="2">
    <location>
        <begin position="483"/>
        <end position="558"/>
    </location>
</feature>
<name>A0ABY4TW02_9SPHN</name>
<dbReference type="EMBL" id="CP098401">
    <property type="protein sequence ID" value="URW76060.1"/>
    <property type="molecule type" value="Genomic_DNA"/>
</dbReference>
<evidence type="ECO:0000259" key="2">
    <source>
        <dbReference type="Pfam" id="PF13193"/>
    </source>
</evidence>
<evidence type="ECO:0000259" key="1">
    <source>
        <dbReference type="Pfam" id="PF00501"/>
    </source>
</evidence>
<dbReference type="InterPro" id="IPR050237">
    <property type="entry name" value="ATP-dep_AMP-bd_enzyme"/>
</dbReference>
<proteinExistence type="predicted"/>
<dbReference type="InterPro" id="IPR042099">
    <property type="entry name" value="ANL_N_sf"/>
</dbReference>
<reference evidence="3" key="1">
    <citation type="submission" date="2022-05" db="EMBL/GenBank/DDBJ databases">
        <title>Sphingomonas sp. strain RMG20 Genome sequencing and assembly.</title>
        <authorList>
            <person name="Kim I."/>
        </authorList>
    </citation>
    <scope>NUCLEOTIDE SEQUENCE</scope>
    <source>
        <strain evidence="3">RMG20</strain>
    </source>
</reference>
<feature type="domain" description="AMP-dependent synthetase/ligase" evidence="1">
    <location>
        <begin position="41"/>
        <end position="428"/>
    </location>
</feature>
<organism evidence="3 4">
    <name type="scientific">Sphingomonas donggukensis</name>
    <dbReference type="NCBI Taxonomy" id="2949093"/>
    <lineage>
        <taxon>Bacteria</taxon>
        <taxon>Pseudomonadati</taxon>
        <taxon>Pseudomonadota</taxon>
        <taxon>Alphaproteobacteria</taxon>
        <taxon>Sphingomonadales</taxon>
        <taxon>Sphingomonadaceae</taxon>
        <taxon>Sphingomonas</taxon>
    </lineage>
</organism>